<name>A0A1D8N9Y5_YARLL</name>
<evidence type="ECO:0000313" key="2">
    <source>
        <dbReference type="Proteomes" id="UP000182444"/>
    </source>
</evidence>
<evidence type="ECO:0000313" key="1">
    <source>
        <dbReference type="EMBL" id="AOW02448.1"/>
    </source>
</evidence>
<accession>A0A1D8N9Y5</accession>
<dbReference type="EMBL" id="CP017555">
    <property type="protein sequence ID" value="AOW02448.1"/>
    <property type="molecule type" value="Genomic_DNA"/>
</dbReference>
<dbReference type="AlphaFoldDB" id="A0A1D8N9Y5"/>
<dbReference type="VEuPathDB" id="FungiDB:YALI1_C09137g"/>
<dbReference type="GeneID" id="94582870"/>
<sequence length="79" mass="8998">MLVLLSMNEKRVRQMSGGCFVVASMVQSTRQILARILPCYRCHQFHCCHYHLLTLAFGVLVRRLSPAKAVVAWCCAWST</sequence>
<organism evidence="1 2">
    <name type="scientific">Yarrowia lipolytica</name>
    <name type="common">Candida lipolytica</name>
    <dbReference type="NCBI Taxonomy" id="4952"/>
    <lineage>
        <taxon>Eukaryota</taxon>
        <taxon>Fungi</taxon>
        <taxon>Dikarya</taxon>
        <taxon>Ascomycota</taxon>
        <taxon>Saccharomycotina</taxon>
        <taxon>Dipodascomycetes</taxon>
        <taxon>Dipodascales</taxon>
        <taxon>Dipodascales incertae sedis</taxon>
        <taxon>Yarrowia</taxon>
    </lineage>
</organism>
<reference evidence="1 2" key="1">
    <citation type="journal article" date="2016" name="PLoS ONE">
        <title>Sequence Assembly of Yarrowia lipolytica Strain W29/CLIB89 Shows Transposable Element Diversity.</title>
        <authorList>
            <person name="Magnan C."/>
            <person name="Yu J."/>
            <person name="Chang I."/>
            <person name="Jahn E."/>
            <person name="Kanomata Y."/>
            <person name="Wu J."/>
            <person name="Zeller M."/>
            <person name="Oakes M."/>
            <person name="Baldi P."/>
            <person name="Sandmeyer S."/>
        </authorList>
    </citation>
    <scope>NUCLEOTIDE SEQUENCE [LARGE SCALE GENOMIC DNA]</scope>
    <source>
        <strain evidence="2">CLIB89(W29)</strain>
    </source>
</reference>
<proteinExistence type="predicted"/>
<gene>
    <name evidence="1" type="ORF">YALI1_C09137g</name>
</gene>
<protein>
    <submittedName>
        <fullName evidence="1">Uncharacterized protein</fullName>
    </submittedName>
</protein>
<dbReference type="RefSeq" id="XP_068138333.1">
    <property type="nucleotide sequence ID" value="XM_068282232.1"/>
</dbReference>
<dbReference type="Proteomes" id="UP000182444">
    <property type="component" value="Chromosome 1C"/>
</dbReference>